<dbReference type="Pfam" id="PF19741">
    <property type="entry name" value="DUF6230"/>
    <property type="match status" value="1"/>
</dbReference>
<protein>
    <submittedName>
        <fullName evidence="1">Uncharacterized protein</fullName>
    </submittedName>
</protein>
<accession>A0A8J2ZYD7</accession>
<evidence type="ECO:0000313" key="1">
    <source>
        <dbReference type="EMBL" id="GGH85084.1"/>
    </source>
</evidence>
<comment type="caution">
    <text evidence="1">The sequence shown here is derived from an EMBL/GenBank/DDBJ whole genome shotgun (WGS) entry which is preliminary data.</text>
</comment>
<keyword evidence="2" id="KW-1185">Reference proteome</keyword>
<reference evidence="1" key="2">
    <citation type="submission" date="2020-09" db="EMBL/GenBank/DDBJ databases">
        <authorList>
            <person name="Sun Q."/>
            <person name="Zhou Y."/>
        </authorList>
    </citation>
    <scope>NUCLEOTIDE SEQUENCE</scope>
    <source>
        <strain evidence="1">CGMCC 1.12777</strain>
    </source>
</reference>
<gene>
    <name evidence="1" type="ORF">GCM10007096_29650</name>
</gene>
<dbReference type="RefSeq" id="WP_188498168.1">
    <property type="nucleotide sequence ID" value="NZ_BMFV01000025.1"/>
</dbReference>
<evidence type="ECO:0000313" key="2">
    <source>
        <dbReference type="Proteomes" id="UP000656813"/>
    </source>
</evidence>
<name>A0A8J2ZYD7_9BACL</name>
<dbReference type="Proteomes" id="UP000656813">
    <property type="component" value="Unassembled WGS sequence"/>
</dbReference>
<organism evidence="1 2">
    <name type="scientific">Pullulanibacillus pueri</name>
    <dbReference type="NCBI Taxonomy" id="1437324"/>
    <lineage>
        <taxon>Bacteria</taxon>
        <taxon>Bacillati</taxon>
        <taxon>Bacillota</taxon>
        <taxon>Bacilli</taxon>
        <taxon>Bacillales</taxon>
        <taxon>Sporolactobacillaceae</taxon>
        <taxon>Pullulanibacillus</taxon>
    </lineage>
</organism>
<reference evidence="1" key="1">
    <citation type="journal article" date="2014" name="Int. J. Syst. Evol. Microbiol.">
        <title>Complete genome sequence of Corynebacterium casei LMG S-19264T (=DSM 44701T), isolated from a smear-ripened cheese.</title>
        <authorList>
            <consortium name="US DOE Joint Genome Institute (JGI-PGF)"/>
            <person name="Walter F."/>
            <person name="Albersmeier A."/>
            <person name="Kalinowski J."/>
            <person name="Ruckert C."/>
        </authorList>
    </citation>
    <scope>NUCLEOTIDE SEQUENCE</scope>
    <source>
        <strain evidence="1">CGMCC 1.12777</strain>
    </source>
</reference>
<proteinExistence type="predicted"/>
<dbReference type="InterPro" id="IPR046198">
    <property type="entry name" value="DUF6230"/>
</dbReference>
<dbReference type="EMBL" id="BMFV01000025">
    <property type="protein sequence ID" value="GGH85084.1"/>
    <property type="molecule type" value="Genomic_DNA"/>
</dbReference>
<dbReference type="AlphaFoldDB" id="A0A8J2ZYD7"/>
<sequence length="198" mass="21638">MIEHVLVRGRTVKKRFFIALISGFLFLGALLTFFGAGGVAYAVPIGGVGNFSVTFDKLVGDGFKLYGGLGESGEAKQTPIFVNELDHATIYGLHIAKDFSLPGMGTLRVNITSDKPVKITGLIQKARTIRADAEFNKMTMKENYVGDVKDPIKKVSKEFTQDSQSITLKNGSLDTTYLFQKAIELPGLKVSFQHIDSK</sequence>